<evidence type="ECO:0000313" key="1">
    <source>
        <dbReference type="EMBL" id="JAH88638.1"/>
    </source>
</evidence>
<reference evidence="1" key="2">
    <citation type="journal article" date="2015" name="Fish Shellfish Immunol.">
        <title>Early steps in the European eel (Anguilla anguilla)-Vibrio vulnificus interaction in the gills: Role of the RtxA13 toxin.</title>
        <authorList>
            <person name="Callol A."/>
            <person name="Pajuelo D."/>
            <person name="Ebbesson L."/>
            <person name="Teles M."/>
            <person name="MacKenzie S."/>
            <person name="Amaro C."/>
        </authorList>
    </citation>
    <scope>NUCLEOTIDE SEQUENCE</scope>
</reference>
<accession>A0A0E9WGM7</accession>
<name>A0A0E9WGM7_ANGAN</name>
<sequence length="51" mass="5462">MGYILLLFLNGIEIKQCTTLPLGTDTNVGILDCCTNKHETVQADGAPVLTI</sequence>
<organism evidence="1">
    <name type="scientific">Anguilla anguilla</name>
    <name type="common">European freshwater eel</name>
    <name type="synonym">Muraena anguilla</name>
    <dbReference type="NCBI Taxonomy" id="7936"/>
    <lineage>
        <taxon>Eukaryota</taxon>
        <taxon>Metazoa</taxon>
        <taxon>Chordata</taxon>
        <taxon>Craniata</taxon>
        <taxon>Vertebrata</taxon>
        <taxon>Euteleostomi</taxon>
        <taxon>Actinopterygii</taxon>
        <taxon>Neopterygii</taxon>
        <taxon>Teleostei</taxon>
        <taxon>Anguilliformes</taxon>
        <taxon>Anguillidae</taxon>
        <taxon>Anguilla</taxon>
    </lineage>
</organism>
<proteinExistence type="predicted"/>
<reference evidence="1" key="1">
    <citation type="submission" date="2014-11" db="EMBL/GenBank/DDBJ databases">
        <authorList>
            <person name="Amaro Gonzalez C."/>
        </authorList>
    </citation>
    <scope>NUCLEOTIDE SEQUENCE</scope>
</reference>
<dbReference type="AlphaFoldDB" id="A0A0E9WGM7"/>
<protein>
    <submittedName>
        <fullName evidence="1">Uncharacterized protein</fullName>
    </submittedName>
</protein>
<dbReference type="EMBL" id="GBXM01019939">
    <property type="protein sequence ID" value="JAH88638.1"/>
    <property type="molecule type" value="Transcribed_RNA"/>
</dbReference>